<evidence type="ECO:0000313" key="1">
    <source>
        <dbReference type="EMBL" id="QCD42782.1"/>
    </source>
</evidence>
<keyword evidence="2" id="KW-1185">Reference proteome</keyword>
<dbReference type="RefSeq" id="WP_136415999.1">
    <property type="nucleotide sequence ID" value="NZ_CAXHQF010000016.1"/>
</dbReference>
<dbReference type="AlphaFoldDB" id="A0A4P7W4F7"/>
<accession>A0A4P7W4F7</accession>
<proteinExistence type="predicted"/>
<dbReference type="KEGG" id="ddb:E7747_11110"/>
<dbReference type="Proteomes" id="UP000297149">
    <property type="component" value="Chromosome"/>
</dbReference>
<organism evidence="1 2">
    <name type="scientific">Duncaniella dubosii</name>
    <dbReference type="NCBI Taxonomy" id="2518971"/>
    <lineage>
        <taxon>Bacteria</taxon>
        <taxon>Pseudomonadati</taxon>
        <taxon>Bacteroidota</taxon>
        <taxon>Bacteroidia</taxon>
        <taxon>Bacteroidales</taxon>
        <taxon>Muribaculaceae</taxon>
        <taxon>Duncaniella</taxon>
    </lineage>
</organism>
<gene>
    <name evidence="1" type="ORF">E7747_11110</name>
</gene>
<dbReference type="EMBL" id="CP039396">
    <property type="protein sequence ID" value="QCD42782.1"/>
    <property type="molecule type" value="Genomic_DNA"/>
</dbReference>
<evidence type="ECO:0000313" key="2">
    <source>
        <dbReference type="Proteomes" id="UP000297149"/>
    </source>
</evidence>
<protein>
    <submittedName>
        <fullName evidence="1">Uncharacterized protein</fullName>
    </submittedName>
</protein>
<name>A0A4P7W4F7_9BACT</name>
<reference evidence="2" key="1">
    <citation type="submission" date="2019-02" db="EMBL/GenBank/DDBJ databases">
        <title>Isolation and identification of novel species under the genus Muribaculum.</title>
        <authorList>
            <person name="Miyake S."/>
            <person name="Ding Y."/>
            <person name="Low A."/>
            <person name="Soh M."/>
            <person name="Seedorf H."/>
        </authorList>
    </citation>
    <scope>NUCLEOTIDE SEQUENCE [LARGE SCALE GENOMIC DNA]</scope>
    <source>
        <strain evidence="2">H5</strain>
    </source>
</reference>
<sequence>MIKEITKELVEKQMNMTLSYFPWGGKVIAVRQNEWGEWIVDCKIPGHYSRECDGYGGHYYRMEDADCPIRQFMVVLEYQESRFGMEAWWLTRYYEAENNKRLLTFSEEGGFFDPNAPRSPYILAKIKASIEKHPCLFELQEMWDKFSDTPINSDDEIEQPFYFWEAGTSRFDIWHWFDELCPNGLAVDLMGETPKTVF</sequence>